<dbReference type="HOGENOM" id="CLU_012862_3_4_1"/>
<dbReference type="STRING" id="280699.M1V6T9"/>
<dbReference type="OrthoDB" id="5607at2759"/>
<dbReference type="PIRSF" id="PIRSF001435">
    <property type="entry name" value="Nth"/>
    <property type="match status" value="1"/>
</dbReference>
<dbReference type="GO" id="GO:0140097">
    <property type="term" value="F:catalytic activity, acting on DNA"/>
    <property type="evidence" value="ECO:0007669"/>
    <property type="project" value="UniProtKB-ARBA"/>
</dbReference>
<dbReference type="RefSeq" id="XP_005535490.1">
    <property type="nucleotide sequence ID" value="XM_005535433.1"/>
</dbReference>
<dbReference type="SMART" id="SM00478">
    <property type="entry name" value="ENDO3c"/>
    <property type="match status" value="1"/>
</dbReference>
<gene>
    <name evidence="3" type="ORF">CYME_CMD139C</name>
</gene>
<dbReference type="Gene3D" id="1.10.1670.10">
    <property type="entry name" value="Helix-hairpin-Helix base-excision DNA repair enzymes (C-terminal)"/>
    <property type="match status" value="1"/>
</dbReference>
<dbReference type="GO" id="GO:0016787">
    <property type="term" value="F:hydrolase activity"/>
    <property type="evidence" value="ECO:0007669"/>
    <property type="project" value="UniProtKB-ARBA"/>
</dbReference>
<reference evidence="3 4" key="1">
    <citation type="journal article" date="2004" name="Nature">
        <title>Genome sequence of the ultrasmall unicellular red alga Cyanidioschyzon merolae 10D.</title>
        <authorList>
            <person name="Matsuzaki M."/>
            <person name="Misumi O."/>
            <person name="Shin-i T."/>
            <person name="Maruyama S."/>
            <person name="Takahara M."/>
            <person name="Miyagishima S."/>
            <person name="Mori T."/>
            <person name="Nishida K."/>
            <person name="Yagisawa F."/>
            <person name="Nishida K."/>
            <person name="Yoshida Y."/>
            <person name="Nishimura Y."/>
            <person name="Nakao S."/>
            <person name="Kobayashi T."/>
            <person name="Momoyama Y."/>
            <person name="Higashiyama T."/>
            <person name="Minoda A."/>
            <person name="Sano M."/>
            <person name="Nomoto H."/>
            <person name="Oishi K."/>
            <person name="Hayashi H."/>
            <person name="Ohta F."/>
            <person name="Nishizaka S."/>
            <person name="Haga S."/>
            <person name="Miura S."/>
            <person name="Morishita T."/>
            <person name="Kabeya Y."/>
            <person name="Terasawa K."/>
            <person name="Suzuki Y."/>
            <person name="Ishii Y."/>
            <person name="Asakawa S."/>
            <person name="Takano H."/>
            <person name="Ohta N."/>
            <person name="Kuroiwa H."/>
            <person name="Tanaka K."/>
            <person name="Shimizu N."/>
            <person name="Sugano S."/>
            <person name="Sato N."/>
            <person name="Nozaki H."/>
            <person name="Ogasawara N."/>
            <person name="Kohara Y."/>
            <person name="Kuroiwa T."/>
        </authorList>
    </citation>
    <scope>NUCLEOTIDE SEQUENCE [LARGE SCALE GENOMIC DNA]</scope>
    <source>
        <strain evidence="3 4">10D</strain>
    </source>
</reference>
<sequence>MRLRKRPLTRALTCIKSEDARNERLGKAAGEINEKPAPEDSDASPSVRQVYQALVQTYGERNRRPTGRSVLEALVRTILSQNTTDKLSGAAYRALRSRYKDWADVLHAPVGEIEETIRIGGLARTKAQHIQDILRELEHNAATTGTDTDWTQGLEFLRNVPTAQVMEYLTRYPGVGPKTAACVAMFTLERDDSFPVDTHIFRLAKRLGWVPNGHTREQAQVDLENLIPSTLHYPMHILMIEHGRKVCTARGPRCQHCKLAGLGCPSATQDTESTPV</sequence>
<dbReference type="OMA" id="HEVLMLH"/>
<keyword evidence="4" id="KW-1185">Reference proteome</keyword>
<dbReference type="Pfam" id="PF00730">
    <property type="entry name" value="HhH-GPD"/>
    <property type="match status" value="1"/>
</dbReference>
<dbReference type="PANTHER" id="PTHR47203:SF1">
    <property type="entry name" value="HYPOTHETICAL BASE EXCISION DNA REPAIR PROTEIN (EUROFUNG)"/>
    <property type="match status" value="1"/>
</dbReference>
<organism evidence="3 4">
    <name type="scientific">Cyanidioschyzon merolae (strain NIES-3377 / 10D)</name>
    <name type="common">Unicellular red alga</name>
    <dbReference type="NCBI Taxonomy" id="280699"/>
    <lineage>
        <taxon>Eukaryota</taxon>
        <taxon>Rhodophyta</taxon>
        <taxon>Bangiophyceae</taxon>
        <taxon>Cyanidiales</taxon>
        <taxon>Cyanidiaceae</taxon>
        <taxon>Cyanidioschyzon</taxon>
    </lineage>
</organism>
<dbReference type="InterPro" id="IPR003265">
    <property type="entry name" value="HhH-GPD_domain"/>
</dbReference>
<dbReference type="Gene3D" id="1.10.340.30">
    <property type="entry name" value="Hypothetical protein, domain 2"/>
    <property type="match status" value="1"/>
</dbReference>
<evidence type="ECO:0000256" key="1">
    <source>
        <dbReference type="SAM" id="MobiDB-lite"/>
    </source>
</evidence>
<proteinExistence type="predicted"/>
<dbReference type="PANTHER" id="PTHR47203">
    <property type="match status" value="1"/>
</dbReference>
<feature type="compositionally biased region" description="Basic and acidic residues" evidence="1">
    <location>
        <begin position="26"/>
        <end position="38"/>
    </location>
</feature>
<dbReference type="GO" id="GO:0006284">
    <property type="term" value="P:base-excision repair"/>
    <property type="evidence" value="ECO:0007669"/>
    <property type="project" value="InterPro"/>
</dbReference>
<dbReference type="GO" id="GO:0004519">
    <property type="term" value="F:endonuclease activity"/>
    <property type="evidence" value="ECO:0007669"/>
    <property type="project" value="UniProtKB-KW"/>
</dbReference>
<dbReference type="eggNOG" id="ENOG502QRUG">
    <property type="taxonomic scope" value="Eukaryota"/>
</dbReference>
<keyword evidence="3" id="KW-0255">Endonuclease</keyword>
<dbReference type="CDD" id="cd00056">
    <property type="entry name" value="ENDO3c"/>
    <property type="match status" value="1"/>
</dbReference>
<reference evidence="3 4" key="2">
    <citation type="journal article" date="2007" name="BMC Biol.">
        <title>A 100%-complete sequence reveals unusually simple genomic features in the hot-spring red alga Cyanidioschyzon merolae.</title>
        <authorList>
            <person name="Nozaki H."/>
            <person name="Takano H."/>
            <person name="Misumi O."/>
            <person name="Terasawa K."/>
            <person name="Matsuzaki M."/>
            <person name="Maruyama S."/>
            <person name="Nishida K."/>
            <person name="Yagisawa F."/>
            <person name="Yoshida Y."/>
            <person name="Fujiwara T."/>
            <person name="Takio S."/>
            <person name="Tamura K."/>
            <person name="Chung S.J."/>
            <person name="Nakamura S."/>
            <person name="Kuroiwa H."/>
            <person name="Tanaka K."/>
            <person name="Sato N."/>
            <person name="Kuroiwa T."/>
        </authorList>
    </citation>
    <scope>NUCLEOTIDE SEQUENCE [LARGE SCALE GENOMIC DNA]</scope>
    <source>
        <strain evidence="3 4">10D</strain>
    </source>
</reference>
<evidence type="ECO:0000313" key="3">
    <source>
        <dbReference type="EMBL" id="BAM79204.1"/>
    </source>
</evidence>
<dbReference type="AlphaFoldDB" id="M1V6T9"/>
<dbReference type="Gramene" id="CMD139CT">
    <property type="protein sequence ID" value="CMD139CT"/>
    <property type="gene ID" value="CMD139C"/>
</dbReference>
<dbReference type="GeneID" id="16992688"/>
<feature type="region of interest" description="Disordered" evidence="1">
    <location>
        <begin position="26"/>
        <end position="46"/>
    </location>
</feature>
<feature type="domain" description="HhH-GPD" evidence="2">
    <location>
        <begin position="79"/>
        <end position="245"/>
    </location>
</feature>
<evidence type="ECO:0000313" key="4">
    <source>
        <dbReference type="Proteomes" id="UP000007014"/>
    </source>
</evidence>
<dbReference type="InterPro" id="IPR011257">
    <property type="entry name" value="DNA_glycosylase"/>
</dbReference>
<protein>
    <submittedName>
        <fullName evidence="3">Similar to endonuclease III</fullName>
    </submittedName>
</protein>
<keyword evidence="3" id="KW-0540">Nuclease</keyword>
<name>M1V6T9_CYAM1</name>
<dbReference type="KEGG" id="cme:CYME_CMD139C"/>
<dbReference type="SUPFAM" id="SSF48150">
    <property type="entry name" value="DNA-glycosylase"/>
    <property type="match status" value="1"/>
</dbReference>
<dbReference type="InterPro" id="IPR023170">
    <property type="entry name" value="HhH_base_excis_C"/>
</dbReference>
<dbReference type="EMBL" id="AP006486">
    <property type="protein sequence ID" value="BAM79204.1"/>
    <property type="molecule type" value="Genomic_DNA"/>
</dbReference>
<dbReference type="Proteomes" id="UP000007014">
    <property type="component" value="Chromosome 4"/>
</dbReference>
<accession>M1V6T9</accession>
<evidence type="ECO:0000259" key="2">
    <source>
        <dbReference type="SMART" id="SM00478"/>
    </source>
</evidence>
<keyword evidence="3" id="KW-0378">Hydrolase</keyword>